<dbReference type="PANTHER" id="PTHR13812:SF19">
    <property type="entry name" value="KETIMINE REDUCTASE MU-CRYSTALLIN"/>
    <property type="match status" value="1"/>
</dbReference>
<evidence type="ECO:0000313" key="2">
    <source>
        <dbReference type="Proteomes" id="UP001596353"/>
    </source>
</evidence>
<name>A0ABW2B925_9RHOB</name>
<dbReference type="SUPFAM" id="SSF51735">
    <property type="entry name" value="NAD(P)-binding Rossmann-fold domains"/>
    <property type="match status" value="1"/>
</dbReference>
<organism evidence="1 2">
    <name type="scientific">Sulfitobacter porphyrae</name>
    <dbReference type="NCBI Taxonomy" id="1246864"/>
    <lineage>
        <taxon>Bacteria</taxon>
        <taxon>Pseudomonadati</taxon>
        <taxon>Pseudomonadota</taxon>
        <taxon>Alphaproteobacteria</taxon>
        <taxon>Rhodobacterales</taxon>
        <taxon>Roseobacteraceae</taxon>
        <taxon>Sulfitobacter</taxon>
    </lineage>
</organism>
<sequence length="247" mass="26008">MLSLYPDAPRHGLSSHQGFVLLFESEHGRPVAAIEADALTALRTAAVSMLATRRLGRADPRIFTICGAGEQAEYHLRGALECFEPSEIRIWARRPEAARDLAARFPDAPVPVRVCTSLVEAITGADVITTATAARSAFLAGADLEPGQHLNLVGASLADMREVDDTAVARMLMFTDSLDSSSRESGEIMEARAAGAIGAAYQVTELGAVLAGAATGRTSATQITGYKSHGLIVQDLAAARHIAQTLA</sequence>
<evidence type="ECO:0000313" key="1">
    <source>
        <dbReference type="EMBL" id="MFC6761878.1"/>
    </source>
</evidence>
<dbReference type="InterPro" id="IPR003462">
    <property type="entry name" value="ODC_Mu_crystall"/>
</dbReference>
<keyword evidence="2" id="KW-1185">Reference proteome</keyword>
<comment type="caution">
    <text evidence="1">The sequence shown here is derived from an EMBL/GenBank/DDBJ whole genome shotgun (WGS) entry which is preliminary data.</text>
</comment>
<dbReference type="Gene3D" id="3.40.50.720">
    <property type="entry name" value="NAD(P)-binding Rossmann-like Domain"/>
    <property type="match status" value="1"/>
</dbReference>
<dbReference type="PANTHER" id="PTHR13812">
    <property type="entry name" value="KETIMINE REDUCTASE MU-CRYSTALLIN"/>
    <property type="match status" value="1"/>
</dbReference>
<dbReference type="Gene3D" id="3.30.1780.10">
    <property type="entry name" value="ornithine cyclodeaminase, domain 1"/>
    <property type="match status" value="1"/>
</dbReference>
<dbReference type="Pfam" id="PF02423">
    <property type="entry name" value="OCD_Mu_crystall"/>
    <property type="match status" value="1"/>
</dbReference>
<protein>
    <submittedName>
        <fullName evidence="1">Ornithine cyclodeaminase family protein</fullName>
    </submittedName>
</protein>
<dbReference type="Proteomes" id="UP001596353">
    <property type="component" value="Unassembled WGS sequence"/>
</dbReference>
<dbReference type="EMBL" id="JBHSWG010000003">
    <property type="protein sequence ID" value="MFC6761878.1"/>
    <property type="molecule type" value="Genomic_DNA"/>
</dbReference>
<dbReference type="InterPro" id="IPR036291">
    <property type="entry name" value="NAD(P)-bd_dom_sf"/>
</dbReference>
<gene>
    <name evidence="1" type="ORF">ACFQFQ_24125</name>
</gene>
<dbReference type="InterPro" id="IPR023401">
    <property type="entry name" value="ODC_N"/>
</dbReference>
<reference evidence="2" key="1">
    <citation type="journal article" date="2019" name="Int. J. Syst. Evol. Microbiol.">
        <title>The Global Catalogue of Microorganisms (GCM) 10K type strain sequencing project: providing services to taxonomists for standard genome sequencing and annotation.</title>
        <authorList>
            <consortium name="The Broad Institute Genomics Platform"/>
            <consortium name="The Broad Institute Genome Sequencing Center for Infectious Disease"/>
            <person name="Wu L."/>
            <person name="Ma J."/>
        </authorList>
    </citation>
    <scope>NUCLEOTIDE SEQUENCE [LARGE SCALE GENOMIC DNA]</scope>
    <source>
        <strain evidence="2">CCUG 66188</strain>
    </source>
</reference>
<proteinExistence type="predicted"/>
<accession>A0ABW2B925</accession>